<comment type="similarity">
    <text evidence="2">Belongs to the 7B2 family.</text>
</comment>
<evidence type="ECO:0000256" key="2">
    <source>
        <dbReference type="ARBA" id="ARBA00006348"/>
    </source>
</evidence>
<evidence type="ECO:0000313" key="12">
    <source>
        <dbReference type="Proteomes" id="UP001352852"/>
    </source>
</evidence>
<dbReference type="InterPro" id="IPR007945">
    <property type="entry name" value="Secretogranin_V"/>
</dbReference>
<evidence type="ECO:0000256" key="1">
    <source>
        <dbReference type="ARBA" id="ARBA00004613"/>
    </source>
</evidence>
<sequence>MAILEKPINLPGLWEYPVRTHTCTGRKCKLHAKRPRARQQCYQLRHRAALKCSNKSMNKELLYQKLKGGPKRRKRSINPYLLGQRLDNVVAKKSVPHFSEEDEEEVSTTAAPSKPTI</sequence>
<evidence type="ECO:0000256" key="10">
    <source>
        <dbReference type="SAM" id="MobiDB-lite"/>
    </source>
</evidence>
<evidence type="ECO:0000256" key="7">
    <source>
        <dbReference type="ARBA" id="ARBA00022729"/>
    </source>
</evidence>
<feature type="compositionally biased region" description="Polar residues" evidence="10">
    <location>
        <begin position="107"/>
        <end position="117"/>
    </location>
</feature>
<keyword evidence="8" id="KW-1015">Disulfide bond</keyword>
<proteinExistence type="inferred from homology"/>
<organism evidence="11 12">
    <name type="scientific">Characodon lateralis</name>
    <dbReference type="NCBI Taxonomy" id="208331"/>
    <lineage>
        <taxon>Eukaryota</taxon>
        <taxon>Metazoa</taxon>
        <taxon>Chordata</taxon>
        <taxon>Craniata</taxon>
        <taxon>Vertebrata</taxon>
        <taxon>Euteleostomi</taxon>
        <taxon>Actinopterygii</taxon>
        <taxon>Neopterygii</taxon>
        <taxon>Teleostei</taxon>
        <taxon>Neoteleostei</taxon>
        <taxon>Acanthomorphata</taxon>
        <taxon>Ovalentaria</taxon>
        <taxon>Atherinomorphae</taxon>
        <taxon>Cyprinodontiformes</taxon>
        <taxon>Goodeidae</taxon>
        <taxon>Characodon</taxon>
    </lineage>
</organism>
<comment type="subcellular location">
    <subcellularLocation>
        <location evidence="1">Secreted</location>
    </subcellularLocation>
</comment>
<reference evidence="11 12" key="1">
    <citation type="submission" date="2021-06" db="EMBL/GenBank/DDBJ databases">
        <authorList>
            <person name="Palmer J.M."/>
        </authorList>
    </citation>
    <scope>NUCLEOTIDE SEQUENCE [LARGE SCALE GENOMIC DNA]</scope>
    <source>
        <strain evidence="11 12">CL_MEX2019</strain>
        <tissue evidence="11">Muscle</tissue>
    </source>
</reference>
<dbReference type="PANTHER" id="PTHR12738">
    <property type="entry name" value="NEUROENDOCRINE PROTEIN 7B2"/>
    <property type="match status" value="1"/>
</dbReference>
<feature type="region of interest" description="Disordered" evidence="10">
    <location>
        <begin position="93"/>
        <end position="117"/>
    </location>
</feature>
<comment type="caution">
    <text evidence="11">The sequence shown here is derived from an EMBL/GenBank/DDBJ whole genome shotgun (WGS) entry which is preliminary data.</text>
</comment>
<gene>
    <name evidence="11" type="ORF">CHARACLAT_025605</name>
</gene>
<keyword evidence="4" id="KW-0813">Transport</keyword>
<dbReference type="Proteomes" id="UP001352852">
    <property type="component" value="Unassembled WGS sequence"/>
</dbReference>
<evidence type="ECO:0000256" key="4">
    <source>
        <dbReference type="ARBA" id="ARBA00022448"/>
    </source>
</evidence>
<evidence type="ECO:0000256" key="8">
    <source>
        <dbReference type="ARBA" id="ARBA00023157"/>
    </source>
</evidence>
<keyword evidence="12" id="KW-1185">Reference proteome</keyword>
<evidence type="ECO:0000256" key="3">
    <source>
        <dbReference type="ARBA" id="ARBA00019589"/>
    </source>
</evidence>
<accession>A0ABU7DJP2</accession>
<evidence type="ECO:0000256" key="9">
    <source>
        <dbReference type="ARBA" id="ARBA00023186"/>
    </source>
</evidence>
<evidence type="ECO:0000256" key="6">
    <source>
        <dbReference type="ARBA" id="ARBA00022641"/>
    </source>
</evidence>
<evidence type="ECO:0000313" key="11">
    <source>
        <dbReference type="EMBL" id="MED6275342.1"/>
    </source>
</evidence>
<dbReference type="PANTHER" id="PTHR12738:SF0">
    <property type="entry name" value="NEUROENDOCRINE PROTEIN 7B2"/>
    <property type="match status" value="1"/>
</dbReference>
<keyword evidence="9" id="KW-0143">Chaperone</keyword>
<keyword evidence="5" id="KW-0964">Secreted</keyword>
<dbReference type="EMBL" id="JAHUTJ010027569">
    <property type="protein sequence ID" value="MED6275342.1"/>
    <property type="molecule type" value="Genomic_DNA"/>
</dbReference>
<evidence type="ECO:0000256" key="5">
    <source>
        <dbReference type="ARBA" id="ARBA00022525"/>
    </source>
</evidence>
<keyword evidence="7" id="KW-0732">Signal</keyword>
<protein>
    <recommendedName>
        <fullName evidence="3">Neuroendocrine protein 7B2</fullName>
    </recommendedName>
</protein>
<keyword evidence="6" id="KW-0765">Sulfation</keyword>
<name>A0ABU7DJP2_9TELE</name>